<dbReference type="InterPro" id="IPR005662">
    <property type="entry name" value="GTPase_Era-like"/>
</dbReference>
<dbReference type="InterPro" id="IPR005225">
    <property type="entry name" value="Small_GTP-bd"/>
</dbReference>
<keyword evidence="3 6" id="KW-0547">Nucleotide-binding</keyword>
<comment type="caution">
    <text evidence="6 7">Lacks conserved residue(s) required for the propagation of feature annotation.</text>
</comment>
<dbReference type="HAMAP" id="MF_00367">
    <property type="entry name" value="GTPase_Era"/>
    <property type="match status" value="1"/>
</dbReference>
<keyword evidence="6" id="KW-1003">Cell membrane</keyword>
<dbReference type="AlphaFoldDB" id="A0A2H0KNB1"/>
<evidence type="ECO:0000256" key="7">
    <source>
        <dbReference type="PROSITE-ProRule" id="PRU01050"/>
    </source>
</evidence>
<evidence type="ECO:0000256" key="6">
    <source>
        <dbReference type="HAMAP-Rule" id="MF_00367"/>
    </source>
</evidence>
<dbReference type="GO" id="GO:0043024">
    <property type="term" value="F:ribosomal small subunit binding"/>
    <property type="evidence" value="ECO:0007669"/>
    <property type="project" value="TreeGrafter"/>
</dbReference>
<dbReference type="GO" id="GO:0070181">
    <property type="term" value="F:small ribosomal subunit rRNA binding"/>
    <property type="evidence" value="ECO:0007669"/>
    <property type="project" value="UniProtKB-UniRule"/>
</dbReference>
<evidence type="ECO:0000256" key="2">
    <source>
        <dbReference type="ARBA" id="ARBA00020484"/>
    </source>
</evidence>
<gene>
    <name evidence="6" type="primary">era</name>
    <name evidence="9" type="ORF">COV86_01315</name>
</gene>
<feature type="binding site" evidence="6">
    <location>
        <begin position="57"/>
        <end position="61"/>
    </location>
    <ligand>
        <name>GTP</name>
        <dbReference type="ChEBI" id="CHEBI:37565"/>
    </ligand>
</feature>
<evidence type="ECO:0000313" key="9">
    <source>
        <dbReference type="EMBL" id="PIQ72739.1"/>
    </source>
</evidence>
<evidence type="ECO:0000313" key="10">
    <source>
        <dbReference type="Proteomes" id="UP000229570"/>
    </source>
</evidence>
<evidence type="ECO:0000256" key="5">
    <source>
        <dbReference type="ARBA" id="ARBA00023134"/>
    </source>
</evidence>
<dbReference type="CDD" id="cd22534">
    <property type="entry name" value="KH-II_Era"/>
    <property type="match status" value="1"/>
</dbReference>
<organism evidence="9 10">
    <name type="scientific">Candidatus Roizmanbacteria bacterium CG11_big_fil_rev_8_21_14_0_20_35_14</name>
    <dbReference type="NCBI Taxonomy" id="1974855"/>
    <lineage>
        <taxon>Bacteria</taxon>
        <taxon>Candidatus Roizmaniibacteriota</taxon>
    </lineage>
</organism>
<sequence length="300" mass="34364">MKTGKVLLLSRPNVGKSTFINNLIGQKVAITSPKPQTTRFAIKAVYTDDRGQIIFVDTPGIMGKTEDHLSENINKRTLQVLNEEVDLVIYMIDHTRRRDFEEARVLGLVRKINKPKILVINKVDLQEKSYLPQYKFLEDEFKDVFQISGLNKTHIKPLMDKVFELLPSTSANLPAGRQGASAGKEEIPKDLIYPILNFDSKIFVSELIREKVFLMMGQEIPYRTTVIVDEIAERKNGVTYVRARILATDDRYKKMLIGSGGRKIKEIGSYARKEIALAINKKVYLDLTVETDPHWQETYY</sequence>
<dbReference type="NCBIfam" id="TIGR00436">
    <property type="entry name" value="era"/>
    <property type="match status" value="1"/>
</dbReference>
<dbReference type="InterPro" id="IPR009019">
    <property type="entry name" value="KH_sf_prok-type"/>
</dbReference>
<dbReference type="GO" id="GO:0005829">
    <property type="term" value="C:cytosol"/>
    <property type="evidence" value="ECO:0007669"/>
    <property type="project" value="TreeGrafter"/>
</dbReference>
<dbReference type="InterPro" id="IPR030388">
    <property type="entry name" value="G_ERA_dom"/>
</dbReference>
<dbReference type="Gene3D" id="3.30.300.20">
    <property type="match status" value="1"/>
</dbReference>
<dbReference type="GO" id="GO:0005886">
    <property type="term" value="C:plasma membrane"/>
    <property type="evidence" value="ECO:0007669"/>
    <property type="project" value="UniProtKB-SubCell"/>
</dbReference>
<dbReference type="NCBIfam" id="TIGR00231">
    <property type="entry name" value="small_GTP"/>
    <property type="match status" value="1"/>
</dbReference>
<comment type="caution">
    <text evidence="9">The sequence shown here is derived from an EMBL/GenBank/DDBJ whole genome shotgun (WGS) entry which is preliminary data.</text>
</comment>
<keyword evidence="6" id="KW-0690">Ribosome biogenesis</keyword>
<keyword evidence="6" id="KW-0472">Membrane</keyword>
<evidence type="ECO:0000256" key="4">
    <source>
        <dbReference type="ARBA" id="ARBA00022884"/>
    </source>
</evidence>
<dbReference type="NCBIfam" id="NF000908">
    <property type="entry name" value="PRK00089.1"/>
    <property type="match status" value="1"/>
</dbReference>
<keyword evidence="6" id="KW-0699">rRNA-binding</keyword>
<dbReference type="InterPro" id="IPR015946">
    <property type="entry name" value="KH_dom-like_a/b"/>
</dbReference>
<dbReference type="GO" id="GO:0003924">
    <property type="term" value="F:GTPase activity"/>
    <property type="evidence" value="ECO:0007669"/>
    <property type="project" value="UniProtKB-UniRule"/>
</dbReference>
<comment type="subcellular location">
    <subcellularLocation>
        <location evidence="6">Cytoplasm</location>
    </subcellularLocation>
    <subcellularLocation>
        <location evidence="6">Cell membrane</location>
        <topology evidence="6">Peripheral membrane protein</topology>
    </subcellularLocation>
</comment>
<dbReference type="Pfam" id="PF07650">
    <property type="entry name" value="KH_2"/>
    <property type="match status" value="1"/>
</dbReference>
<dbReference type="CDD" id="cd04163">
    <property type="entry name" value="Era"/>
    <property type="match status" value="1"/>
</dbReference>
<name>A0A2H0KNB1_9BACT</name>
<evidence type="ECO:0000256" key="1">
    <source>
        <dbReference type="ARBA" id="ARBA00007921"/>
    </source>
</evidence>
<proteinExistence type="inferred from homology"/>
<keyword evidence="5 6" id="KW-0342">GTP-binding</keyword>
<dbReference type="EMBL" id="PCVL01000013">
    <property type="protein sequence ID" value="PIQ72739.1"/>
    <property type="molecule type" value="Genomic_DNA"/>
</dbReference>
<dbReference type="Proteomes" id="UP000229570">
    <property type="component" value="Unassembled WGS sequence"/>
</dbReference>
<dbReference type="Gene3D" id="3.40.50.300">
    <property type="entry name" value="P-loop containing nucleotide triphosphate hydrolases"/>
    <property type="match status" value="1"/>
</dbReference>
<dbReference type="InterPro" id="IPR004044">
    <property type="entry name" value="KH_dom_type_2"/>
</dbReference>
<dbReference type="InterPro" id="IPR006073">
    <property type="entry name" value="GTP-bd"/>
</dbReference>
<keyword evidence="4 6" id="KW-0694">RNA-binding</keyword>
<dbReference type="PROSITE" id="PS51713">
    <property type="entry name" value="G_ERA"/>
    <property type="match status" value="1"/>
</dbReference>
<dbReference type="PANTHER" id="PTHR42698">
    <property type="entry name" value="GTPASE ERA"/>
    <property type="match status" value="1"/>
</dbReference>
<dbReference type="InterPro" id="IPR027417">
    <property type="entry name" value="P-loop_NTPase"/>
</dbReference>
<reference evidence="9 10" key="1">
    <citation type="submission" date="2017-09" db="EMBL/GenBank/DDBJ databases">
        <title>Depth-based differentiation of microbial function through sediment-hosted aquifers and enrichment of novel symbionts in the deep terrestrial subsurface.</title>
        <authorList>
            <person name="Probst A.J."/>
            <person name="Ladd B."/>
            <person name="Jarett J.K."/>
            <person name="Geller-Mcgrath D.E."/>
            <person name="Sieber C.M."/>
            <person name="Emerson J.B."/>
            <person name="Anantharaman K."/>
            <person name="Thomas B.C."/>
            <person name="Malmstrom R."/>
            <person name="Stieglmeier M."/>
            <person name="Klingl A."/>
            <person name="Woyke T."/>
            <person name="Ryan C.M."/>
            <person name="Banfield J.F."/>
        </authorList>
    </citation>
    <scope>NUCLEOTIDE SEQUENCE [LARGE SCALE GENOMIC DNA]</scope>
    <source>
        <strain evidence="9">CG11_big_fil_rev_8_21_14_0_20_35_14</strain>
    </source>
</reference>
<comment type="function">
    <text evidence="6">An essential GTPase that binds both GDP and GTP, with rapid nucleotide exchange. Plays a role in 16S rRNA processing and 30S ribosomal subunit biogenesis and possibly also in cell cycle regulation and energy metabolism.</text>
</comment>
<evidence type="ECO:0000259" key="8">
    <source>
        <dbReference type="PROSITE" id="PS51713"/>
    </source>
</evidence>
<dbReference type="GO" id="GO:0000028">
    <property type="term" value="P:ribosomal small subunit assembly"/>
    <property type="evidence" value="ECO:0007669"/>
    <property type="project" value="TreeGrafter"/>
</dbReference>
<evidence type="ECO:0000256" key="3">
    <source>
        <dbReference type="ARBA" id="ARBA00022741"/>
    </source>
</evidence>
<comment type="similarity">
    <text evidence="1 6 7">Belongs to the TRAFAC class TrmE-Era-EngA-EngB-Septin-like GTPase superfamily. Era GTPase family.</text>
</comment>
<comment type="subunit">
    <text evidence="6">Monomer.</text>
</comment>
<protein>
    <recommendedName>
        <fullName evidence="2 6">GTPase Era</fullName>
    </recommendedName>
</protein>
<dbReference type="Pfam" id="PF01926">
    <property type="entry name" value="MMR_HSR1"/>
    <property type="match status" value="1"/>
</dbReference>
<feature type="domain" description="Era-type G" evidence="8">
    <location>
        <begin position="2"/>
        <end position="168"/>
    </location>
</feature>
<dbReference type="SUPFAM" id="SSF54814">
    <property type="entry name" value="Prokaryotic type KH domain (KH-domain type II)"/>
    <property type="match status" value="1"/>
</dbReference>
<dbReference type="PANTHER" id="PTHR42698:SF1">
    <property type="entry name" value="GTPASE ERA, MITOCHONDRIAL"/>
    <property type="match status" value="1"/>
</dbReference>
<accession>A0A2H0KNB1</accession>
<dbReference type="GO" id="GO:0005525">
    <property type="term" value="F:GTP binding"/>
    <property type="evidence" value="ECO:0007669"/>
    <property type="project" value="UniProtKB-UniRule"/>
</dbReference>
<keyword evidence="6" id="KW-0963">Cytoplasm</keyword>
<dbReference type="SUPFAM" id="SSF52540">
    <property type="entry name" value="P-loop containing nucleoside triphosphate hydrolases"/>
    <property type="match status" value="1"/>
</dbReference>
<feature type="binding site" evidence="6">
    <location>
        <begin position="121"/>
        <end position="124"/>
    </location>
    <ligand>
        <name>GTP</name>
        <dbReference type="ChEBI" id="CHEBI:37565"/>
    </ligand>
</feature>